<keyword evidence="2" id="KW-0812">Transmembrane</keyword>
<keyword evidence="4" id="KW-1185">Reference proteome</keyword>
<name>A0A9P9CYI3_9HYPO</name>
<protein>
    <recommendedName>
        <fullName evidence="5">Integral membrane protein</fullName>
    </recommendedName>
</protein>
<feature type="transmembrane region" description="Helical" evidence="2">
    <location>
        <begin position="7"/>
        <end position="29"/>
    </location>
</feature>
<feature type="compositionally biased region" description="Polar residues" evidence="1">
    <location>
        <begin position="108"/>
        <end position="121"/>
    </location>
</feature>
<dbReference type="AlphaFoldDB" id="A0A9P9CYI3"/>
<proteinExistence type="predicted"/>
<gene>
    <name evidence="3" type="ORF">B0J13DRAFT_534666</name>
</gene>
<evidence type="ECO:0008006" key="5">
    <source>
        <dbReference type="Google" id="ProtNLM"/>
    </source>
</evidence>
<dbReference type="OrthoDB" id="444631at2759"/>
<evidence type="ECO:0000256" key="1">
    <source>
        <dbReference type="SAM" id="MobiDB-lite"/>
    </source>
</evidence>
<feature type="compositionally biased region" description="Basic and acidic residues" evidence="1">
    <location>
        <begin position="128"/>
        <end position="145"/>
    </location>
</feature>
<dbReference type="Proteomes" id="UP000717696">
    <property type="component" value="Unassembled WGS sequence"/>
</dbReference>
<comment type="caution">
    <text evidence="3">The sequence shown here is derived from an EMBL/GenBank/DDBJ whole genome shotgun (WGS) entry which is preliminary data.</text>
</comment>
<keyword evidence="2" id="KW-1133">Transmembrane helix</keyword>
<evidence type="ECO:0000256" key="2">
    <source>
        <dbReference type="SAM" id="Phobius"/>
    </source>
</evidence>
<evidence type="ECO:0000313" key="4">
    <source>
        <dbReference type="Proteomes" id="UP000717696"/>
    </source>
</evidence>
<feature type="transmembrane region" description="Helical" evidence="2">
    <location>
        <begin position="44"/>
        <end position="62"/>
    </location>
</feature>
<feature type="compositionally biased region" description="Polar residues" evidence="1">
    <location>
        <begin position="77"/>
        <end position="87"/>
    </location>
</feature>
<accession>A0A9P9CYI3</accession>
<feature type="region of interest" description="Disordered" evidence="1">
    <location>
        <begin position="77"/>
        <end position="145"/>
    </location>
</feature>
<evidence type="ECO:0000313" key="3">
    <source>
        <dbReference type="EMBL" id="KAH7110010.1"/>
    </source>
</evidence>
<sequence length="213" mass="23404">MRRLQRFGIYFTFGLGLVNLTATLARFFVNLANKFGGSLTQVELMVAIDINFCLIIACLPSLRPYLRLLQGRSLSSYPTPNGPSNIHSEQRTDKGNFRRLRNPRNGGETDNNFQVTGQEGNAPTLRRGKPDANAESHSTGREDARTKVALLPVEGWHSNDGTEGQMSTGASLIMKGVRRNRLVASSLDCSFTQTRNVTTVPSNLMAETNQSGT</sequence>
<keyword evidence="2" id="KW-0472">Membrane</keyword>
<reference evidence="3" key="1">
    <citation type="journal article" date="2021" name="Nat. Commun.">
        <title>Genetic determinants of endophytism in the Arabidopsis root mycobiome.</title>
        <authorList>
            <person name="Mesny F."/>
            <person name="Miyauchi S."/>
            <person name="Thiergart T."/>
            <person name="Pickel B."/>
            <person name="Atanasova L."/>
            <person name="Karlsson M."/>
            <person name="Huettel B."/>
            <person name="Barry K.W."/>
            <person name="Haridas S."/>
            <person name="Chen C."/>
            <person name="Bauer D."/>
            <person name="Andreopoulos W."/>
            <person name="Pangilinan J."/>
            <person name="LaButti K."/>
            <person name="Riley R."/>
            <person name="Lipzen A."/>
            <person name="Clum A."/>
            <person name="Drula E."/>
            <person name="Henrissat B."/>
            <person name="Kohler A."/>
            <person name="Grigoriev I.V."/>
            <person name="Martin F.M."/>
            <person name="Hacquard S."/>
        </authorList>
    </citation>
    <scope>NUCLEOTIDE SEQUENCE</scope>
    <source>
        <strain evidence="3">MPI-CAGE-AT-0021</strain>
    </source>
</reference>
<dbReference type="EMBL" id="JAGMUU010000067">
    <property type="protein sequence ID" value="KAH7110010.1"/>
    <property type="molecule type" value="Genomic_DNA"/>
</dbReference>
<organism evidence="3 4">
    <name type="scientific">Dactylonectria estremocensis</name>
    <dbReference type="NCBI Taxonomy" id="1079267"/>
    <lineage>
        <taxon>Eukaryota</taxon>
        <taxon>Fungi</taxon>
        <taxon>Dikarya</taxon>
        <taxon>Ascomycota</taxon>
        <taxon>Pezizomycotina</taxon>
        <taxon>Sordariomycetes</taxon>
        <taxon>Hypocreomycetidae</taxon>
        <taxon>Hypocreales</taxon>
        <taxon>Nectriaceae</taxon>
        <taxon>Dactylonectria</taxon>
    </lineage>
</organism>